<dbReference type="Proteomes" id="UP001292094">
    <property type="component" value="Unassembled WGS sequence"/>
</dbReference>
<keyword evidence="4" id="KW-1185">Reference proteome</keyword>
<protein>
    <recommendedName>
        <fullName evidence="1">POLQ-like helical domain-containing protein</fullName>
    </recommendedName>
</protein>
<dbReference type="SUPFAM" id="SSF158702">
    <property type="entry name" value="Sec63 N-terminal domain-like"/>
    <property type="match status" value="1"/>
</dbReference>
<dbReference type="AlphaFoldDB" id="A0AAE1PCN0"/>
<dbReference type="Pfam" id="PF21099">
    <property type="entry name" value="POLQ_helical"/>
    <property type="match status" value="1"/>
</dbReference>
<accession>A0AAE1PCN0</accession>
<evidence type="ECO:0000313" key="3">
    <source>
        <dbReference type="EMBL" id="KAK4324644.1"/>
    </source>
</evidence>
<dbReference type="Gene3D" id="1.10.3380.20">
    <property type="match status" value="1"/>
</dbReference>
<organism evidence="2 4">
    <name type="scientific">Petrolisthes manimaculis</name>
    <dbReference type="NCBI Taxonomy" id="1843537"/>
    <lineage>
        <taxon>Eukaryota</taxon>
        <taxon>Metazoa</taxon>
        <taxon>Ecdysozoa</taxon>
        <taxon>Arthropoda</taxon>
        <taxon>Crustacea</taxon>
        <taxon>Multicrustacea</taxon>
        <taxon>Malacostraca</taxon>
        <taxon>Eumalacostraca</taxon>
        <taxon>Eucarida</taxon>
        <taxon>Decapoda</taxon>
        <taxon>Pleocyemata</taxon>
        <taxon>Anomura</taxon>
        <taxon>Galatheoidea</taxon>
        <taxon>Porcellanidae</taxon>
        <taxon>Petrolisthes</taxon>
    </lineage>
</organism>
<proteinExistence type="predicted"/>
<feature type="domain" description="POLQ-like helical" evidence="1">
    <location>
        <begin position="114"/>
        <end position="167"/>
    </location>
</feature>
<evidence type="ECO:0000313" key="4">
    <source>
        <dbReference type="Proteomes" id="UP001292094"/>
    </source>
</evidence>
<sequence length="173" mass="18820">MYVVTKKVSGVEESPSSTSCLPALHSLDKNVAQALAHPVADSDVLTVSRLGNAAIKGNVDLDLAGRLYTDLCVALENLAVNSHLHLLYLVTPYQPLSSTPLVPDVLYAAVDWGVVERFYVALLLHQVWSGAGIWEASNTFHVHRGFTQQTLTAAAAFASSVYHFCQENIYTYT</sequence>
<evidence type="ECO:0000313" key="2">
    <source>
        <dbReference type="EMBL" id="KAK4305633.1"/>
    </source>
</evidence>
<comment type="caution">
    <text evidence="2">The sequence shown here is derived from an EMBL/GenBank/DDBJ whole genome shotgun (WGS) entry which is preliminary data.</text>
</comment>
<gene>
    <name evidence="3" type="ORF">Pmani_004726</name>
    <name evidence="2" type="ORF">Pmani_022478</name>
</gene>
<dbReference type="EMBL" id="JAWZYT010002253">
    <property type="protein sequence ID" value="KAK4305633.1"/>
    <property type="molecule type" value="Genomic_DNA"/>
</dbReference>
<reference evidence="2" key="1">
    <citation type="submission" date="2023-11" db="EMBL/GenBank/DDBJ databases">
        <title>Genome assemblies of two species of porcelain crab, Petrolisthes cinctipes and Petrolisthes manimaculis (Anomura: Porcellanidae).</title>
        <authorList>
            <person name="Angst P."/>
        </authorList>
    </citation>
    <scope>NUCLEOTIDE SEQUENCE</scope>
    <source>
        <strain evidence="2">PB745_02</strain>
        <tissue evidence="2">Gill</tissue>
    </source>
</reference>
<name>A0AAE1PCN0_9EUCA</name>
<dbReference type="EMBL" id="JAWZYT010000343">
    <property type="protein sequence ID" value="KAK4324644.1"/>
    <property type="molecule type" value="Genomic_DNA"/>
</dbReference>
<dbReference type="InterPro" id="IPR048960">
    <property type="entry name" value="POLQ-like_helical"/>
</dbReference>
<evidence type="ECO:0000259" key="1">
    <source>
        <dbReference type="Pfam" id="PF21099"/>
    </source>
</evidence>